<proteinExistence type="predicted"/>
<dbReference type="AlphaFoldDB" id="R7QA16"/>
<sequence>MPHPSFLSPPLPSLRRAHARAAPASPPLCTLPTLSDLTSLGVLTLRPRSTDYKPPPPSARSQLEPELIALVAVSHHPSPSNLSPAYATAAIQRLHPDAVVLELCRFRAPLLNDPPATDTLPPWARLTLRRRLLGTLLASADDDAIAAGAEFRAAAKAAEQVRATLVLGDRPLQHTLSRAWDSLNLRDRFVLAAALARAALAGNTVGHVADEKLKETIESGLDADGVVDKYVRLLGERFPGLRRTLVEERDLYMAWVLKRSRAVSGKKCVVGVVGRAHVDGIVRALEEDDRRRREGEQPLLRFRDIVS</sequence>
<dbReference type="Pfam" id="PF01963">
    <property type="entry name" value="TraB_PrgY_gumN"/>
    <property type="match status" value="1"/>
</dbReference>
<dbReference type="KEGG" id="ccp:CHC_T00002750001"/>
<evidence type="ECO:0000313" key="2">
    <source>
        <dbReference type="Proteomes" id="UP000012073"/>
    </source>
</evidence>
<dbReference type="PhylomeDB" id="R7QA16"/>
<dbReference type="OrthoDB" id="48306at2759"/>
<dbReference type="InterPro" id="IPR046345">
    <property type="entry name" value="TraB_PrgY-like"/>
</dbReference>
<dbReference type="PANTHER" id="PTHR21530">
    <property type="entry name" value="PHEROMONE SHUTDOWN PROTEIN"/>
    <property type="match status" value="1"/>
</dbReference>
<name>R7QA16_CHOCR</name>
<dbReference type="InterPro" id="IPR002816">
    <property type="entry name" value="TraB/PrgY/GumN_fam"/>
</dbReference>
<protein>
    <recommendedName>
        <fullName evidence="3">TraB domain-containing protein</fullName>
    </recommendedName>
</protein>
<dbReference type="RefSeq" id="XP_005714134.1">
    <property type="nucleotide sequence ID" value="XM_005714077.1"/>
</dbReference>
<dbReference type="EMBL" id="HG001685">
    <property type="protein sequence ID" value="CDF34315.1"/>
    <property type="molecule type" value="Genomic_DNA"/>
</dbReference>
<dbReference type="OMA" id="FDYREAM"/>
<dbReference type="CDD" id="cd14726">
    <property type="entry name" value="TraB_PrgY-like"/>
    <property type="match status" value="1"/>
</dbReference>
<dbReference type="Proteomes" id="UP000012073">
    <property type="component" value="Unassembled WGS sequence"/>
</dbReference>
<dbReference type="STRING" id="2769.R7QA16"/>
<evidence type="ECO:0008006" key="3">
    <source>
        <dbReference type="Google" id="ProtNLM"/>
    </source>
</evidence>
<accession>R7QA16</accession>
<gene>
    <name evidence="1" type="ORF">CHC_T00002750001</name>
</gene>
<dbReference type="Gramene" id="CDF34315">
    <property type="protein sequence ID" value="CDF34315"/>
    <property type="gene ID" value="CHC_T00002750001"/>
</dbReference>
<keyword evidence="2" id="KW-1185">Reference proteome</keyword>
<dbReference type="GeneID" id="17321848"/>
<dbReference type="PANTHER" id="PTHR21530:SF0">
    <property type="entry name" value="TRAB FAMILY PROTEIN"/>
    <property type="match status" value="1"/>
</dbReference>
<reference evidence="2" key="1">
    <citation type="journal article" date="2013" name="Proc. Natl. Acad. Sci. U.S.A.">
        <title>Genome structure and metabolic features in the red seaweed Chondrus crispus shed light on evolution of the Archaeplastida.</title>
        <authorList>
            <person name="Collen J."/>
            <person name="Porcel B."/>
            <person name="Carre W."/>
            <person name="Ball S.G."/>
            <person name="Chaparro C."/>
            <person name="Tonon T."/>
            <person name="Barbeyron T."/>
            <person name="Michel G."/>
            <person name="Noel B."/>
            <person name="Valentin K."/>
            <person name="Elias M."/>
            <person name="Artiguenave F."/>
            <person name="Arun A."/>
            <person name="Aury J.M."/>
            <person name="Barbosa-Neto J.F."/>
            <person name="Bothwell J.H."/>
            <person name="Bouget F.Y."/>
            <person name="Brillet L."/>
            <person name="Cabello-Hurtado F."/>
            <person name="Capella-Gutierrez S."/>
            <person name="Charrier B."/>
            <person name="Cladiere L."/>
            <person name="Cock J.M."/>
            <person name="Coelho S.M."/>
            <person name="Colleoni C."/>
            <person name="Czjzek M."/>
            <person name="Da Silva C."/>
            <person name="Delage L."/>
            <person name="Denoeud F."/>
            <person name="Deschamps P."/>
            <person name="Dittami S.M."/>
            <person name="Gabaldon T."/>
            <person name="Gachon C.M."/>
            <person name="Groisillier A."/>
            <person name="Herve C."/>
            <person name="Jabbari K."/>
            <person name="Katinka M."/>
            <person name="Kloareg B."/>
            <person name="Kowalczyk N."/>
            <person name="Labadie K."/>
            <person name="Leblanc C."/>
            <person name="Lopez P.J."/>
            <person name="McLachlan D.H."/>
            <person name="Meslet-Cladiere L."/>
            <person name="Moustafa A."/>
            <person name="Nehr Z."/>
            <person name="Nyvall Collen P."/>
            <person name="Panaud O."/>
            <person name="Partensky F."/>
            <person name="Poulain J."/>
            <person name="Rensing S.A."/>
            <person name="Rousvoal S."/>
            <person name="Samson G."/>
            <person name="Symeonidi A."/>
            <person name="Weissenbach J."/>
            <person name="Zambounis A."/>
            <person name="Wincker P."/>
            <person name="Boyen C."/>
        </authorList>
    </citation>
    <scope>NUCLEOTIDE SEQUENCE [LARGE SCALE GENOMIC DNA]</scope>
    <source>
        <strain evidence="2">cv. Stackhouse</strain>
    </source>
</reference>
<organism evidence="1 2">
    <name type="scientific">Chondrus crispus</name>
    <name type="common">Carrageen Irish moss</name>
    <name type="synonym">Polymorpha crispa</name>
    <dbReference type="NCBI Taxonomy" id="2769"/>
    <lineage>
        <taxon>Eukaryota</taxon>
        <taxon>Rhodophyta</taxon>
        <taxon>Florideophyceae</taxon>
        <taxon>Rhodymeniophycidae</taxon>
        <taxon>Gigartinales</taxon>
        <taxon>Gigartinaceae</taxon>
        <taxon>Chondrus</taxon>
    </lineage>
</organism>
<evidence type="ECO:0000313" key="1">
    <source>
        <dbReference type="EMBL" id="CDF34315.1"/>
    </source>
</evidence>